<dbReference type="GO" id="GO:0008013">
    <property type="term" value="F:beta-catenin binding"/>
    <property type="evidence" value="ECO:0007669"/>
    <property type="project" value="TreeGrafter"/>
</dbReference>
<dbReference type="SMART" id="SM00112">
    <property type="entry name" value="CA"/>
    <property type="match status" value="8"/>
</dbReference>
<dbReference type="PROSITE" id="PS50268">
    <property type="entry name" value="CADHERIN_2"/>
    <property type="match status" value="8"/>
</dbReference>
<feature type="domain" description="Cadherin" evidence="14">
    <location>
        <begin position="863"/>
        <end position="952"/>
    </location>
</feature>
<dbReference type="GeneID" id="9944300"/>
<dbReference type="OrthoDB" id="26203at2759"/>
<dbReference type="GO" id="GO:0007411">
    <property type="term" value="P:axon guidance"/>
    <property type="evidence" value="ECO:0007669"/>
    <property type="project" value="UniProtKB-ARBA"/>
</dbReference>
<keyword evidence="3" id="KW-0245">EGF-like domain</keyword>
<evidence type="ECO:0000256" key="12">
    <source>
        <dbReference type="PROSITE-ProRule" id="PRU00043"/>
    </source>
</evidence>
<dbReference type="FunFam" id="2.60.40.60:FF:000020">
    <property type="entry name" value="Dachsous cadherin-related 1b"/>
    <property type="match status" value="2"/>
</dbReference>
<feature type="transmembrane region" description="Helical" evidence="13">
    <location>
        <begin position="12"/>
        <end position="29"/>
    </location>
</feature>
<dbReference type="PROSITE" id="PS00232">
    <property type="entry name" value="CADHERIN_1"/>
    <property type="match status" value="4"/>
</dbReference>
<evidence type="ECO:0000256" key="8">
    <source>
        <dbReference type="ARBA" id="ARBA00022889"/>
    </source>
</evidence>
<keyword evidence="7 12" id="KW-0106">Calcium</keyword>
<dbReference type="RefSeq" id="XP_003142468.1">
    <property type="nucleotide sequence ID" value="XM_003142420.1"/>
</dbReference>
<dbReference type="InterPro" id="IPR002126">
    <property type="entry name" value="Cadherin-like_dom"/>
</dbReference>
<dbReference type="Pfam" id="PF23592">
    <property type="entry name" value="Cadherin_CELSR2_9th"/>
    <property type="match status" value="1"/>
</dbReference>
<dbReference type="GO" id="GO:0045296">
    <property type="term" value="F:cadherin binding"/>
    <property type="evidence" value="ECO:0007669"/>
    <property type="project" value="TreeGrafter"/>
</dbReference>
<evidence type="ECO:0000256" key="7">
    <source>
        <dbReference type="ARBA" id="ARBA00022837"/>
    </source>
</evidence>
<feature type="domain" description="Cadherin" evidence="14">
    <location>
        <begin position="580"/>
        <end position="655"/>
    </location>
</feature>
<dbReference type="GO" id="GO:0005509">
    <property type="term" value="F:calcium ion binding"/>
    <property type="evidence" value="ECO:0007669"/>
    <property type="project" value="UniProtKB-UniRule"/>
</dbReference>
<feature type="domain" description="Cadherin" evidence="14">
    <location>
        <begin position="757"/>
        <end position="862"/>
    </location>
</feature>
<dbReference type="InParanoid" id="A0A1S0TX80"/>
<dbReference type="SUPFAM" id="SSF49313">
    <property type="entry name" value="Cadherin-like"/>
    <property type="match status" value="9"/>
</dbReference>
<evidence type="ECO:0000256" key="9">
    <source>
        <dbReference type="ARBA" id="ARBA00022989"/>
    </source>
</evidence>
<evidence type="ECO:0000256" key="11">
    <source>
        <dbReference type="ARBA" id="ARBA00023180"/>
    </source>
</evidence>
<keyword evidence="8" id="KW-0130">Cell adhesion</keyword>
<evidence type="ECO:0000256" key="13">
    <source>
        <dbReference type="SAM" id="Phobius"/>
    </source>
</evidence>
<dbReference type="GO" id="GO:0007156">
    <property type="term" value="P:homophilic cell adhesion via plasma membrane adhesion molecules"/>
    <property type="evidence" value="ECO:0007669"/>
    <property type="project" value="InterPro"/>
</dbReference>
<dbReference type="FunFam" id="2.60.40.60:FF:000005">
    <property type="entry name" value="Protocadherin 9"/>
    <property type="match status" value="1"/>
</dbReference>
<dbReference type="PANTHER" id="PTHR24027">
    <property type="entry name" value="CADHERIN-23"/>
    <property type="match status" value="1"/>
</dbReference>
<name>A0A1S0TX80_LOALO</name>
<dbReference type="KEGG" id="loa:LOAG_06885"/>
<keyword evidence="5" id="KW-0732">Signal</keyword>
<evidence type="ECO:0000256" key="3">
    <source>
        <dbReference type="ARBA" id="ARBA00022536"/>
    </source>
</evidence>
<dbReference type="PRINTS" id="PR00205">
    <property type="entry name" value="CADHERIN"/>
</dbReference>
<accession>A0A1S0TX80</accession>
<feature type="domain" description="Cadherin" evidence="14">
    <location>
        <begin position="367"/>
        <end position="469"/>
    </location>
</feature>
<dbReference type="Pfam" id="PF00028">
    <property type="entry name" value="Cadherin"/>
    <property type="match status" value="6"/>
</dbReference>
<feature type="domain" description="Cadherin" evidence="14">
    <location>
        <begin position="262"/>
        <end position="366"/>
    </location>
</feature>
<keyword evidence="10 13" id="KW-0472">Membrane</keyword>
<evidence type="ECO:0000313" key="15">
    <source>
        <dbReference type="EMBL" id="EFO21603.1"/>
    </source>
</evidence>
<dbReference type="InterPro" id="IPR039808">
    <property type="entry name" value="Cadherin"/>
</dbReference>
<dbReference type="AlphaFoldDB" id="A0A1S0TX80"/>
<proteinExistence type="predicted"/>
<sequence length="1164" mass="131454">MKNFYQLQHKLTVTIYFIVLPIIATTFHLNPPILDSCTAGCLIPTENSTIWLPYSYPPCIHPGQPILRWSSTVICNRPNFLTSQSVSLDSSSGVLFAEERVCFYVEPWYVVYTYDCSGSNIPKQGAVFLDHKKYATKRRSKRWMRRRNPIVPRIHFQQERYITEIPEDTPINSLIIKLHATHITNESMYYAMVAPEDSRTTNIFTLDTVSGEIRVGKALDRETLDRHVLKVTAYERLDPAVSASSSVIVEILDVQDNAPIFERNSYYAEIREDAPIGTTLASVFARDLDIGLNGEITYWLGEEDGAELLQIHSSTGVIQTAQHLDRELMNIIRIYVYATDKGVPPMTSRALLEINLLDVNDNAPVFEQEFFNVTIMENITIPSNILQIRATDSDSGQNGKVHYSIVASSVNGFSIDYENGWIKLYQKVDSRSNPVALLVRAKDSGQPAQSSTINCAIHIIDINDHKPHFIASRQELFVEENVPIGFEITRIFAIDEDNDMNGRITYTLDGDNNVNETFRIDRTTGIITTISKLDREEKEKYILKVKAEDGGEPPLSDSLFITIIIRDINDNAPYFEPNFYNITVPENEVRGTQLITVKAIDHDNDDKGAILSLSGEIDRTDDTLRVMIAATDKGGLTGTCTVTITVADVNTAPVFLIHPFTVHIPENIPIGSEVIQLKAEDQDRHENAKLTYSVDSKEFKIDKNTGLIMIAKEIDREERSSYLLNITVIDHATNPLSASTFLEIILNDINDNAPEFTSENYTVAIAEDTPTGTSFTQVAAVDIDEGDNAIIDYYLIEENGNGDTFKLDRSSGTLRVVSKLDREMIARYELTVKAQDRGNPPLSSFSTVSIIIIDVNDYAPQFESSRYDLWIAENSPIGTTVGTIIARDEDEGSILQDSNQNGVVHILSRTIFDYEAKKNHFFLEIQASSDQLSSIVPVYVHVSDVNDNRPQLRDFTILYANHVDEPVEQEIGYVPAFDPDHNATLEYDIETNDILMVDQYKGSIMLKNVWKRYINAVYKICVSDGPNNVCAKCRFIYIPVDDSIIRDTVTLGLPNIRYEELLDNDVFERFTSAISLLDDWHNDDIWVFSIDTHNKYTNVSFAVHHGQTIQRSERVEGLIRNGLAKLSDIIGMKLMIHRDATCSNEPCPYFQQCRNTQKYVKTTQ</sequence>
<dbReference type="InterPro" id="IPR020894">
    <property type="entry name" value="Cadherin_CS"/>
</dbReference>
<evidence type="ECO:0000256" key="5">
    <source>
        <dbReference type="ARBA" id="ARBA00022729"/>
    </source>
</evidence>
<dbReference type="GO" id="GO:0016477">
    <property type="term" value="P:cell migration"/>
    <property type="evidence" value="ECO:0007669"/>
    <property type="project" value="TreeGrafter"/>
</dbReference>
<protein>
    <recommendedName>
        <fullName evidence="14">Cadherin domain-containing protein</fullName>
    </recommendedName>
</protein>
<dbReference type="InterPro" id="IPR015919">
    <property type="entry name" value="Cadherin-like_sf"/>
</dbReference>
<keyword evidence="4 13" id="KW-0812">Transmembrane</keyword>
<dbReference type="InterPro" id="IPR056286">
    <property type="entry name" value="Cadherin_CELSR1-3_9th"/>
</dbReference>
<feature type="non-terminal residue" evidence="15">
    <location>
        <position position="1164"/>
    </location>
</feature>
<dbReference type="FunFam" id="2.60.40.60:FF:000033">
    <property type="entry name" value="FAT atypical cadherin 1"/>
    <property type="match status" value="1"/>
</dbReference>
<comment type="subcellular location">
    <subcellularLocation>
        <location evidence="1">Cell membrane</location>
        <topology evidence="1">Single-pass type I membrane protein</topology>
    </subcellularLocation>
</comment>
<feature type="domain" description="Cadherin" evidence="14">
    <location>
        <begin position="656"/>
        <end position="756"/>
    </location>
</feature>
<dbReference type="Gene3D" id="2.60.40.60">
    <property type="entry name" value="Cadherins"/>
    <property type="match status" value="9"/>
</dbReference>
<organism evidence="15">
    <name type="scientific">Loa loa</name>
    <name type="common">Eye worm</name>
    <name type="synonym">Filaria loa</name>
    <dbReference type="NCBI Taxonomy" id="7209"/>
    <lineage>
        <taxon>Eukaryota</taxon>
        <taxon>Metazoa</taxon>
        <taxon>Ecdysozoa</taxon>
        <taxon>Nematoda</taxon>
        <taxon>Chromadorea</taxon>
        <taxon>Rhabditida</taxon>
        <taxon>Spirurina</taxon>
        <taxon>Spiruromorpha</taxon>
        <taxon>Filarioidea</taxon>
        <taxon>Onchocercidae</taxon>
        <taxon>Loa</taxon>
    </lineage>
</organism>
<dbReference type="GO" id="GO:0016342">
    <property type="term" value="C:catenin complex"/>
    <property type="evidence" value="ECO:0007669"/>
    <property type="project" value="TreeGrafter"/>
</dbReference>
<dbReference type="PANTHER" id="PTHR24027:SF438">
    <property type="entry name" value="CADHERIN 23"/>
    <property type="match status" value="1"/>
</dbReference>
<keyword evidence="11" id="KW-0325">Glycoprotein</keyword>
<evidence type="ECO:0000256" key="4">
    <source>
        <dbReference type="ARBA" id="ARBA00022692"/>
    </source>
</evidence>
<dbReference type="EMBL" id="JH712312">
    <property type="protein sequence ID" value="EFO21603.1"/>
    <property type="molecule type" value="Genomic_DNA"/>
</dbReference>
<dbReference type="CDD" id="cd11304">
    <property type="entry name" value="Cadherin_repeat"/>
    <property type="match status" value="7"/>
</dbReference>
<keyword evidence="6" id="KW-0677">Repeat</keyword>
<feature type="domain" description="Cadherin" evidence="14">
    <location>
        <begin position="157"/>
        <end position="261"/>
    </location>
</feature>
<evidence type="ECO:0000256" key="10">
    <source>
        <dbReference type="ARBA" id="ARBA00023136"/>
    </source>
</evidence>
<evidence type="ECO:0000256" key="6">
    <source>
        <dbReference type="ARBA" id="ARBA00022737"/>
    </source>
</evidence>
<dbReference type="OMA" id="DYENGWI"/>
<evidence type="ECO:0000256" key="2">
    <source>
        <dbReference type="ARBA" id="ARBA00022475"/>
    </source>
</evidence>
<dbReference type="CTD" id="9944300"/>
<evidence type="ECO:0000259" key="14">
    <source>
        <dbReference type="PROSITE" id="PS50268"/>
    </source>
</evidence>
<reference evidence="15" key="1">
    <citation type="submission" date="2012-04" db="EMBL/GenBank/DDBJ databases">
        <title>The Genome Sequence of Loa loa.</title>
        <authorList>
            <consortium name="The Broad Institute Genome Sequencing Platform"/>
            <consortium name="Broad Institute Genome Sequencing Center for Infectious Disease"/>
            <person name="Nutman T.B."/>
            <person name="Fink D.L."/>
            <person name="Russ C."/>
            <person name="Young S."/>
            <person name="Zeng Q."/>
            <person name="Gargeya S."/>
            <person name="Alvarado L."/>
            <person name="Berlin A."/>
            <person name="Chapman S.B."/>
            <person name="Chen Z."/>
            <person name="Freedman E."/>
            <person name="Gellesch M."/>
            <person name="Goldberg J."/>
            <person name="Griggs A."/>
            <person name="Gujja S."/>
            <person name="Heilman E.R."/>
            <person name="Heiman D."/>
            <person name="Howarth C."/>
            <person name="Mehta T."/>
            <person name="Neiman D."/>
            <person name="Pearson M."/>
            <person name="Roberts A."/>
            <person name="Saif S."/>
            <person name="Shea T."/>
            <person name="Shenoy N."/>
            <person name="Sisk P."/>
            <person name="Stolte C."/>
            <person name="Sykes S."/>
            <person name="White J."/>
            <person name="Yandava C."/>
            <person name="Haas B."/>
            <person name="Henn M.R."/>
            <person name="Nusbaum C."/>
            <person name="Birren B."/>
        </authorList>
    </citation>
    <scope>NUCLEOTIDE SEQUENCE [LARGE SCALE GENOMIC DNA]</scope>
</reference>
<dbReference type="Pfam" id="PF24337">
    <property type="entry name" value="DUF7505"/>
    <property type="match status" value="1"/>
</dbReference>
<dbReference type="FunFam" id="2.60.40.60:FF:000080">
    <property type="entry name" value="FAT atypical cadherin 1"/>
    <property type="match status" value="1"/>
</dbReference>
<evidence type="ECO:0000256" key="1">
    <source>
        <dbReference type="ARBA" id="ARBA00004251"/>
    </source>
</evidence>
<gene>
    <name evidence="15" type="ORF">LOAG_06885</name>
</gene>
<keyword evidence="9 13" id="KW-1133">Transmembrane helix</keyword>
<feature type="domain" description="Cadherin" evidence="14">
    <location>
        <begin position="470"/>
        <end position="575"/>
    </location>
</feature>
<dbReference type="InterPro" id="IPR055928">
    <property type="entry name" value="Fmi-1_DUF7505"/>
</dbReference>
<keyword evidence="2" id="KW-1003">Cell membrane</keyword>